<keyword evidence="11 12" id="KW-0998">Cell outer membrane</keyword>
<reference evidence="16 17" key="1">
    <citation type="submission" date="2018-09" db="EMBL/GenBank/DDBJ databases">
        <title>Arachidicoccus sp. nov., a bacterium isolated from soil.</title>
        <authorList>
            <person name="Weon H.-Y."/>
            <person name="Kwon S.-W."/>
            <person name="Lee S.A."/>
        </authorList>
    </citation>
    <scope>NUCLEOTIDE SEQUENCE [LARGE SCALE GENOMIC DNA]</scope>
    <source>
        <strain evidence="16 17">KIS59-12</strain>
    </source>
</reference>
<evidence type="ECO:0000256" key="4">
    <source>
        <dbReference type="ARBA" id="ARBA00022496"/>
    </source>
</evidence>
<gene>
    <name evidence="16" type="ORF">D6B99_09775</name>
</gene>
<feature type="domain" description="TonB-dependent receptor-like beta-barrel" evidence="14">
    <location>
        <begin position="296"/>
        <end position="727"/>
    </location>
</feature>
<dbReference type="Pfam" id="PF00593">
    <property type="entry name" value="TonB_dep_Rec_b-barrel"/>
    <property type="match status" value="1"/>
</dbReference>
<keyword evidence="5 12" id="KW-0812">Transmembrane</keyword>
<dbReference type="InterPro" id="IPR039426">
    <property type="entry name" value="TonB-dep_rcpt-like"/>
</dbReference>
<evidence type="ECO:0000256" key="11">
    <source>
        <dbReference type="ARBA" id="ARBA00023237"/>
    </source>
</evidence>
<proteinExistence type="inferred from homology"/>
<keyword evidence="2 12" id="KW-0813">Transport</keyword>
<dbReference type="InterPro" id="IPR036942">
    <property type="entry name" value="Beta-barrel_TonB_sf"/>
</dbReference>
<evidence type="ECO:0000256" key="12">
    <source>
        <dbReference type="PROSITE-ProRule" id="PRU01360"/>
    </source>
</evidence>
<evidence type="ECO:0000256" key="5">
    <source>
        <dbReference type="ARBA" id="ARBA00022692"/>
    </source>
</evidence>
<protein>
    <submittedName>
        <fullName evidence="16">TonB-dependent receptor</fullName>
    </submittedName>
</protein>
<dbReference type="Gene3D" id="2.170.130.10">
    <property type="entry name" value="TonB-dependent receptor, plug domain"/>
    <property type="match status" value="1"/>
</dbReference>
<accession>A0A386HQ80</accession>
<keyword evidence="7" id="KW-0408">Iron</keyword>
<keyword evidence="10 12" id="KW-0472">Membrane</keyword>
<evidence type="ECO:0000259" key="15">
    <source>
        <dbReference type="Pfam" id="PF07715"/>
    </source>
</evidence>
<dbReference type="InterPro" id="IPR000531">
    <property type="entry name" value="Beta-barrel_TonB"/>
</dbReference>
<evidence type="ECO:0000256" key="3">
    <source>
        <dbReference type="ARBA" id="ARBA00022452"/>
    </source>
</evidence>
<keyword evidence="4" id="KW-0410">Iron transport</keyword>
<keyword evidence="16" id="KW-0675">Receptor</keyword>
<dbReference type="EMBL" id="CP032489">
    <property type="protein sequence ID" value="AYD47852.1"/>
    <property type="molecule type" value="Genomic_DNA"/>
</dbReference>
<dbReference type="KEGG" id="ark:D6B99_09775"/>
<keyword evidence="3 12" id="KW-1134">Transmembrane beta strand</keyword>
<keyword evidence="17" id="KW-1185">Reference proteome</keyword>
<dbReference type="GO" id="GO:0015344">
    <property type="term" value="F:siderophore uptake transmembrane transporter activity"/>
    <property type="evidence" value="ECO:0007669"/>
    <property type="project" value="TreeGrafter"/>
</dbReference>
<evidence type="ECO:0000256" key="2">
    <source>
        <dbReference type="ARBA" id="ARBA00022448"/>
    </source>
</evidence>
<name>A0A386HQ80_9BACT</name>
<feature type="domain" description="TonB-dependent receptor plug" evidence="15">
    <location>
        <begin position="118"/>
        <end position="225"/>
    </location>
</feature>
<dbReference type="Pfam" id="PF07715">
    <property type="entry name" value="Plug"/>
    <property type="match status" value="1"/>
</dbReference>
<keyword evidence="9 13" id="KW-0798">TonB box</keyword>
<dbReference type="RefSeq" id="WP_119987607.1">
    <property type="nucleotide sequence ID" value="NZ_CP032489.1"/>
</dbReference>
<evidence type="ECO:0000256" key="10">
    <source>
        <dbReference type="ARBA" id="ARBA00023136"/>
    </source>
</evidence>
<dbReference type="Gene3D" id="2.40.170.20">
    <property type="entry name" value="TonB-dependent receptor, beta-barrel domain"/>
    <property type="match status" value="1"/>
</dbReference>
<evidence type="ECO:0000256" key="9">
    <source>
        <dbReference type="ARBA" id="ARBA00023077"/>
    </source>
</evidence>
<dbReference type="PROSITE" id="PS52016">
    <property type="entry name" value="TONB_DEPENDENT_REC_3"/>
    <property type="match status" value="1"/>
</dbReference>
<comment type="similarity">
    <text evidence="12 13">Belongs to the TonB-dependent receptor family.</text>
</comment>
<dbReference type="PANTHER" id="PTHR32552:SF68">
    <property type="entry name" value="FERRICHROME OUTER MEMBRANE TRANSPORTER_PHAGE RECEPTOR"/>
    <property type="match status" value="1"/>
</dbReference>
<dbReference type="SUPFAM" id="SSF56935">
    <property type="entry name" value="Porins"/>
    <property type="match status" value="1"/>
</dbReference>
<dbReference type="Proteomes" id="UP000266118">
    <property type="component" value="Chromosome"/>
</dbReference>
<evidence type="ECO:0000256" key="1">
    <source>
        <dbReference type="ARBA" id="ARBA00004571"/>
    </source>
</evidence>
<evidence type="ECO:0000313" key="16">
    <source>
        <dbReference type="EMBL" id="AYD47852.1"/>
    </source>
</evidence>
<comment type="subcellular location">
    <subcellularLocation>
        <location evidence="1 12">Cell outer membrane</location>
        <topology evidence="1 12">Multi-pass membrane protein</topology>
    </subcellularLocation>
</comment>
<dbReference type="OrthoDB" id="9782587at2"/>
<evidence type="ECO:0000256" key="8">
    <source>
        <dbReference type="ARBA" id="ARBA00023065"/>
    </source>
</evidence>
<dbReference type="InterPro" id="IPR037066">
    <property type="entry name" value="Plug_dom_sf"/>
</dbReference>
<evidence type="ECO:0000313" key="17">
    <source>
        <dbReference type="Proteomes" id="UP000266118"/>
    </source>
</evidence>
<organism evidence="16 17">
    <name type="scientific">Arachidicoccus soli</name>
    <dbReference type="NCBI Taxonomy" id="2341117"/>
    <lineage>
        <taxon>Bacteria</taxon>
        <taxon>Pseudomonadati</taxon>
        <taxon>Bacteroidota</taxon>
        <taxon>Chitinophagia</taxon>
        <taxon>Chitinophagales</taxon>
        <taxon>Chitinophagaceae</taxon>
        <taxon>Arachidicoccus</taxon>
    </lineage>
</organism>
<dbReference type="PANTHER" id="PTHR32552">
    <property type="entry name" value="FERRICHROME IRON RECEPTOR-RELATED"/>
    <property type="match status" value="1"/>
</dbReference>
<dbReference type="InterPro" id="IPR012910">
    <property type="entry name" value="Plug_dom"/>
</dbReference>
<dbReference type="Pfam" id="PF13715">
    <property type="entry name" value="CarbopepD_reg_2"/>
    <property type="match status" value="1"/>
</dbReference>
<evidence type="ECO:0000256" key="6">
    <source>
        <dbReference type="ARBA" id="ARBA00022729"/>
    </source>
</evidence>
<keyword evidence="6" id="KW-0732">Signal</keyword>
<evidence type="ECO:0000259" key="14">
    <source>
        <dbReference type="Pfam" id="PF00593"/>
    </source>
</evidence>
<dbReference type="AlphaFoldDB" id="A0A386HQ80"/>
<evidence type="ECO:0000256" key="13">
    <source>
        <dbReference type="RuleBase" id="RU003357"/>
    </source>
</evidence>
<evidence type="ECO:0000256" key="7">
    <source>
        <dbReference type="ARBA" id="ARBA00023004"/>
    </source>
</evidence>
<keyword evidence="8" id="KW-0406">Ion transport</keyword>
<sequence length="763" mass="85687">MKLKYFLLLVATLFVTITTLCAQRIIKGKIIDKETKEAIAGVLISTNTGAAYHTHAISNLEGDFKMSIKEGDSLVFTDVNYQTKRIKIGSRVLIVELSLQNHRLDQVVVSGDRFNQNRKDIPAAISVVSKHTINETKATQLDQLVNKVPGVFMVDLGNEQHEMSIRQPMSTKSLFLYLEDGIPIRATGLYNHNALLEMNMAAMQRIEVLKGPASAQYGAEAVGGAINVITTSPPAIPSGKLSIQKDNNGYNRIDAQAGNTFGKFGAVLSGYFADRKNGPIAYSDFHKTAITLNTVYAFSNSLKWINSATYIDYYSDMSGSLDSAAFARKDFSSDYTFTYRRVKAFRAKSELEKQWNDHSNSRLTFMYRNNNTGQNPSYYIKDSRTNPLAASGQINDNRFQSFVGIAQHQQKFDWLQSKLTVGLSADISPSHYMANYINIQKNASGKYVSYTSPDSLLTKYSTGINNYAAFVQYELNPFNHLKIVGAARYDLFSYNFKNALSSSAVSGSPSSIQHFQRLTPKVGFTYNLNSIGFYGNYAQGFVPPQVTDLFNNVKVPFLKPQVFDNYEIGGWISFVRNILYVDWSLYRLDGTNEIISVRNDDGSFENANAGKTRHTGIEYGLHFTPNQQWELRVSGTDAQHKFIQDIEKGVDYSGNEMSTAPHFLFNTEAVYHPAFIKGFRIGVEWQKMGSYFMDDANTTKYKGFNVFNLRAGYQMENVELWVNALNVLNKYYSDIATKSSYGYSYNLGNPFTIAFGVSYHFGK</sequence>
<dbReference type="GO" id="GO:0009279">
    <property type="term" value="C:cell outer membrane"/>
    <property type="evidence" value="ECO:0007669"/>
    <property type="project" value="UniProtKB-SubCell"/>
</dbReference>